<dbReference type="PROSITE" id="PS51755">
    <property type="entry name" value="OMPR_PHOB"/>
    <property type="match status" value="1"/>
</dbReference>
<dbReference type="InterPro" id="IPR001867">
    <property type="entry name" value="OmpR/PhoB-type_DNA-bd"/>
</dbReference>
<protein>
    <recommendedName>
        <fullName evidence="6">OmpR/PhoB-type domain-containing protein</fullName>
    </recommendedName>
</protein>
<dbReference type="InterPro" id="IPR011990">
    <property type="entry name" value="TPR-like_helical_dom_sf"/>
</dbReference>
<reference evidence="7 8" key="1">
    <citation type="submission" date="2019-12" db="EMBL/GenBank/DDBJ databases">
        <title>Whole genome sequencing of endophytic Actinobacterium Micromonospora sp. MPMI6T.</title>
        <authorList>
            <person name="Evv R."/>
            <person name="Podile A.R."/>
        </authorList>
    </citation>
    <scope>NUCLEOTIDE SEQUENCE [LARGE SCALE GENOMIC DNA]</scope>
    <source>
        <strain evidence="7 8">MPMI6</strain>
    </source>
</reference>
<name>A0ABS3VKB6_MICEH</name>
<dbReference type="SUPFAM" id="SSF46894">
    <property type="entry name" value="C-terminal effector domain of the bipartite response regulators"/>
    <property type="match status" value="1"/>
</dbReference>
<accession>A0ABS3VKB6</accession>
<gene>
    <name evidence="7" type="ORF">GSF22_02960</name>
</gene>
<keyword evidence="2" id="KW-0805">Transcription regulation</keyword>
<dbReference type="Gene3D" id="1.25.40.10">
    <property type="entry name" value="Tetratricopeptide repeat domain"/>
    <property type="match status" value="2"/>
</dbReference>
<dbReference type="InterPro" id="IPR051677">
    <property type="entry name" value="AfsR-DnrI-RedD_regulator"/>
</dbReference>
<dbReference type="Pfam" id="PF03704">
    <property type="entry name" value="BTAD"/>
    <property type="match status" value="1"/>
</dbReference>
<dbReference type="InterPro" id="IPR036388">
    <property type="entry name" value="WH-like_DNA-bd_sf"/>
</dbReference>
<proteinExistence type="inferred from homology"/>
<dbReference type="RefSeq" id="WP_208811160.1">
    <property type="nucleotide sequence ID" value="NZ_WVUH01000011.1"/>
</dbReference>
<dbReference type="Proteomes" id="UP000823521">
    <property type="component" value="Unassembled WGS sequence"/>
</dbReference>
<comment type="similarity">
    <text evidence="1">Belongs to the AfsR/DnrI/RedD regulatory family.</text>
</comment>
<dbReference type="SUPFAM" id="SSF48452">
    <property type="entry name" value="TPR-like"/>
    <property type="match status" value="2"/>
</dbReference>
<dbReference type="PANTHER" id="PTHR35807">
    <property type="entry name" value="TRANSCRIPTIONAL REGULATOR REDD-RELATED"/>
    <property type="match status" value="1"/>
</dbReference>
<dbReference type="CDD" id="cd15831">
    <property type="entry name" value="BTAD"/>
    <property type="match status" value="1"/>
</dbReference>
<dbReference type="InterPro" id="IPR005158">
    <property type="entry name" value="BTAD"/>
</dbReference>
<comment type="caution">
    <text evidence="7">The sequence shown here is derived from an EMBL/GenBank/DDBJ whole genome shotgun (WGS) entry which is preliminary data.</text>
</comment>
<evidence type="ECO:0000256" key="5">
    <source>
        <dbReference type="PROSITE-ProRule" id="PRU01091"/>
    </source>
</evidence>
<evidence type="ECO:0000313" key="8">
    <source>
        <dbReference type="Proteomes" id="UP000823521"/>
    </source>
</evidence>
<evidence type="ECO:0000256" key="4">
    <source>
        <dbReference type="ARBA" id="ARBA00023163"/>
    </source>
</evidence>
<dbReference type="Gene3D" id="1.10.10.10">
    <property type="entry name" value="Winged helix-like DNA-binding domain superfamily/Winged helix DNA-binding domain"/>
    <property type="match status" value="1"/>
</dbReference>
<keyword evidence="3 5" id="KW-0238">DNA-binding</keyword>
<organism evidence="7 8">
    <name type="scientific">Micromonospora echinofusca</name>
    <dbReference type="NCBI Taxonomy" id="47858"/>
    <lineage>
        <taxon>Bacteria</taxon>
        <taxon>Bacillati</taxon>
        <taxon>Actinomycetota</taxon>
        <taxon>Actinomycetes</taxon>
        <taxon>Micromonosporales</taxon>
        <taxon>Micromonosporaceae</taxon>
        <taxon>Micromonospora</taxon>
    </lineage>
</organism>
<keyword evidence="4" id="KW-0804">Transcription</keyword>
<evidence type="ECO:0000256" key="3">
    <source>
        <dbReference type="ARBA" id="ARBA00023125"/>
    </source>
</evidence>
<evidence type="ECO:0000256" key="1">
    <source>
        <dbReference type="ARBA" id="ARBA00005820"/>
    </source>
</evidence>
<dbReference type="SMART" id="SM01043">
    <property type="entry name" value="BTAD"/>
    <property type="match status" value="1"/>
</dbReference>
<feature type="DNA-binding region" description="OmpR/PhoB-type" evidence="5">
    <location>
        <begin position="1"/>
        <end position="94"/>
    </location>
</feature>
<dbReference type="InterPro" id="IPR016032">
    <property type="entry name" value="Sig_transdc_resp-reg_C-effctor"/>
</dbReference>
<keyword evidence="8" id="KW-1185">Reference proteome</keyword>
<evidence type="ECO:0000259" key="6">
    <source>
        <dbReference type="PROSITE" id="PS51755"/>
    </source>
</evidence>
<dbReference type="EMBL" id="WVUH01000011">
    <property type="protein sequence ID" value="MBO4204972.1"/>
    <property type="molecule type" value="Genomic_DNA"/>
</dbReference>
<sequence>MRVAVLGPLTVQVGGEPLRLAGRRQQALVAALAVQPRTCLPARALTARVWPDRPAPAATALHVLVHRVRRRLSAADPAAGGLLRNDPPGYRLDLPDGGCDLDDLRYHARQAETAVGAGRLPEAADAAARALALVRGAPCAGLWSDADRWPELVAAAEEVRAIRRTAFTVRLRLGDHAGVLPEIEPLARAEPTCEWLHDLLMRALYLAGRQHDAVAVYTRLRAALAGELGLDPGPGVRRTYRMILEHDPALLPVASPATPTPAAADRAPVVVVAEAPLRAGIEALRRAGTFAVTRGGYRDAIDCYRSLLGLQEDPVARAETLLRLGEARYHESARGEPELAAAAALFRQCGEPQRAAEALSWRARARWLTPPGDGQRLDSEVRQVLDLVDPAHPSAAGAAALTNVCGLLAVTGRTGPAVRAGRLAVDWADRLDLPLLGLRVRSNLAIAALDEGDRGAVDDLAAVLDGYRSRSGWVPPAAWVNLADAEDRVGRLAAARRHRAAATRAAGALGGSADLPWLTAESVQERYQQGRWDEAERLARMFLTGPGQEHRMAAEVQLVLARIALARAAPDTARRHADVALRLARLSGARAVLGPALALQVRLAVRAGGPTARVRAALDELLDLVEGTLLPGAFGADLPLALTAAGLAPADLARHAPADSPWLRAARAVLTGQPDRAVLIYRRMGSPGDARQLTAPGASG</sequence>
<evidence type="ECO:0000313" key="7">
    <source>
        <dbReference type="EMBL" id="MBO4204972.1"/>
    </source>
</evidence>
<dbReference type="SMART" id="SM00862">
    <property type="entry name" value="Trans_reg_C"/>
    <property type="match status" value="1"/>
</dbReference>
<feature type="domain" description="OmpR/PhoB-type" evidence="6">
    <location>
        <begin position="1"/>
        <end position="94"/>
    </location>
</feature>
<dbReference type="PANTHER" id="PTHR35807:SF1">
    <property type="entry name" value="TRANSCRIPTIONAL REGULATOR REDD"/>
    <property type="match status" value="1"/>
</dbReference>
<evidence type="ECO:0000256" key="2">
    <source>
        <dbReference type="ARBA" id="ARBA00023015"/>
    </source>
</evidence>